<dbReference type="EMBL" id="MT843578">
    <property type="protein sequence ID" value="QPL15591.1"/>
    <property type="molecule type" value="Genomic_DNA"/>
</dbReference>
<dbReference type="GeneID" id="63660884"/>
<feature type="transmembrane region" description="Helical" evidence="1">
    <location>
        <begin position="416"/>
        <end position="436"/>
    </location>
</feature>
<dbReference type="AlphaFoldDB" id="A0A7T0Q4W9"/>
<feature type="transmembrane region" description="Helical" evidence="1">
    <location>
        <begin position="391"/>
        <end position="410"/>
    </location>
</feature>
<keyword evidence="2" id="KW-0496">Mitochondrion</keyword>
<organism evidence="2">
    <name type="scientific">Pleurostomum flabellatum</name>
    <dbReference type="NCBI Taxonomy" id="405751"/>
    <lineage>
        <taxon>Eukaryota</taxon>
        <taxon>Discoba</taxon>
        <taxon>Heterolobosea</taxon>
        <taxon>Tulamoebidae</taxon>
        <taxon>Pleurostomum</taxon>
    </lineage>
</organism>
<feature type="transmembrane region" description="Helical" evidence="1">
    <location>
        <begin position="43"/>
        <end position="62"/>
    </location>
</feature>
<feature type="transmembrane region" description="Helical" evidence="1">
    <location>
        <begin position="456"/>
        <end position="473"/>
    </location>
</feature>
<dbReference type="RefSeq" id="YP_010049300.1">
    <property type="nucleotide sequence ID" value="NC_054363.1"/>
</dbReference>
<keyword evidence="1" id="KW-0812">Transmembrane</keyword>
<keyword evidence="1" id="KW-1133">Transmembrane helix</keyword>
<feature type="transmembrane region" description="Helical" evidence="1">
    <location>
        <begin position="553"/>
        <end position="576"/>
    </location>
</feature>
<sequence length="632" mass="78239">MNNIFDLVVNYLSNSNINNYIYSYVYVCFNMFPRSMPLASDYIYFYMDTLLSFFYSFIFFFLKPIFYFLSFVKEIHFGYYKLYKTGFLPTLNLFVQLLMQPFPYGDNLYDKLYKFFKFDIDFLQCYKFGYIKRISSLGLKLHLILACPFFYGVPIGSFPMGLHPERAWYRPFNPYRIGPDINWFDMKCMMDEAKKERLIMRSDISYTSMVQELREKPYMRHFRYWGINKLPILRSGSFFVVFPDLEHRYDTYVPYEVARQYRENYTEMTTNRFWFWSRIRNHVRNNFYMENIGDVWWLATKIYIKVFFYVYLPYFFLKKILSNLRSKIISYRESWMPYRSNLRKDSDKMLNDWFRLQRDRSNIYFIDIVYFLAPILRNLVSFINKYYSFRILFRIFYVFFLVPPYLYMLIPNSFDFIFLLIFLYQIIKCFYLYRSFYFDAQNKGYVIYRISYGRKIFIHLGIFLYTIFFYYFYLQYIPMDWRAIILPYHMIITYPIWVFCIDHFYIKYINGIRLHEGYDRLFEGESMDYDDFKKKKFLGREVNPKKKKNIGQLLKLVCFFWSIGITLGNVILYWVFDLIAFIRNLYSRKKVYSLRDIDKKKRQEKLSYLDNNRKKKQIEISKYKHKYKNRNI</sequence>
<name>A0A7T0Q4W9_9EUKA</name>
<protein>
    <submittedName>
        <fullName evidence="2">Uncharacterized protein</fullName>
    </submittedName>
</protein>
<keyword evidence="1" id="KW-0472">Membrane</keyword>
<feature type="transmembrane region" description="Helical" evidence="1">
    <location>
        <begin position="141"/>
        <end position="162"/>
    </location>
</feature>
<reference evidence="2" key="1">
    <citation type="journal article" date="2021" name="Genome Biol.">
        <title>Evolutionary history of mitochondrial genomes in Discoba, including the extreme halophile Pleurostomum flabellatum (Heterolobosea).</title>
        <authorList>
            <person name="Ettahi K."/>
            <person name="Lhee D.H."/>
            <person name="Sung J.Y."/>
            <person name="Simpson A.G.B."/>
            <person name="Park J.S."/>
            <person name="Yoon H.S."/>
        </authorList>
    </citation>
    <scope>NUCLEOTIDE SEQUENCE</scope>
</reference>
<geneLocation type="mitochondrion" evidence="2"/>
<evidence type="ECO:0000256" key="1">
    <source>
        <dbReference type="SAM" id="Phobius"/>
    </source>
</evidence>
<proteinExistence type="predicted"/>
<evidence type="ECO:0000313" key="2">
    <source>
        <dbReference type="EMBL" id="QPL15591.1"/>
    </source>
</evidence>
<feature type="transmembrane region" description="Helical" evidence="1">
    <location>
        <begin position="295"/>
        <end position="317"/>
    </location>
</feature>
<accession>A0A7T0Q4W9</accession>
<feature type="transmembrane region" description="Helical" evidence="1">
    <location>
        <begin position="485"/>
        <end position="506"/>
    </location>
</feature>
<gene>
    <name evidence="2" type="primary">orf92</name>
</gene>